<feature type="transmembrane region" description="Helical" evidence="1">
    <location>
        <begin position="12"/>
        <end position="31"/>
    </location>
</feature>
<gene>
    <name evidence="3" type="ORF">LX66_4846</name>
</gene>
<name>A0A562SUV2_CHIJA</name>
<keyword evidence="1" id="KW-1133">Transmembrane helix</keyword>
<evidence type="ECO:0000256" key="1">
    <source>
        <dbReference type="SAM" id="Phobius"/>
    </source>
</evidence>
<dbReference type="InterPro" id="IPR005530">
    <property type="entry name" value="SPW"/>
</dbReference>
<feature type="transmembrane region" description="Helical" evidence="1">
    <location>
        <begin position="37"/>
        <end position="58"/>
    </location>
</feature>
<keyword evidence="4" id="KW-1185">Reference proteome</keyword>
<accession>A0A562SUV2</accession>
<dbReference type="AlphaFoldDB" id="A0A562SUV2"/>
<reference evidence="3 4" key="1">
    <citation type="journal article" date="2013" name="Stand. Genomic Sci.">
        <title>Genomic Encyclopedia of Type Strains, Phase I: The one thousand microbial genomes (KMG-I) project.</title>
        <authorList>
            <person name="Kyrpides N.C."/>
            <person name="Woyke T."/>
            <person name="Eisen J.A."/>
            <person name="Garrity G."/>
            <person name="Lilburn T.G."/>
            <person name="Beck B.J."/>
            <person name="Whitman W.B."/>
            <person name="Hugenholtz P."/>
            <person name="Klenk H.P."/>
        </authorList>
    </citation>
    <scope>NUCLEOTIDE SEQUENCE [LARGE SCALE GENOMIC DNA]</scope>
    <source>
        <strain evidence="3 4">DSM 13484</strain>
    </source>
</reference>
<evidence type="ECO:0000259" key="2">
    <source>
        <dbReference type="Pfam" id="PF03779"/>
    </source>
</evidence>
<evidence type="ECO:0000313" key="3">
    <source>
        <dbReference type="EMBL" id="TWI84476.1"/>
    </source>
</evidence>
<dbReference type="Proteomes" id="UP000316778">
    <property type="component" value="Unassembled WGS sequence"/>
</dbReference>
<proteinExistence type="predicted"/>
<protein>
    <submittedName>
        <fullName evidence="3">SPW repeat-containing protein</fullName>
    </submittedName>
</protein>
<keyword evidence="1" id="KW-0812">Transmembrane</keyword>
<dbReference type="EMBL" id="VLLG01000005">
    <property type="protein sequence ID" value="TWI84476.1"/>
    <property type="molecule type" value="Genomic_DNA"/>
</dbReference>
<dbReference type="Pfam" id="PF03779">
    <property type="entry name" value="SPW"/>
    <property type="match status" value="1"/>
</dbReference>
<feature type="domain" description="SPW repeat-containing integral membrane" evidence="2">
    <location>
        <begin position="10"/>
        <end position="109"/>
    </location>
</feature>
<dbReference type="RefSeq" id="WP_244620496.1">
    <property type="nucleotide sequence ID" value="NZ_BAAAFY010000002.1"/>
</dbReference>
<evidence type="ECO:0000313" key="4">
    <source>
        <dbReference type="Proteomes" id="UP000316778"/>
    </source>
</evidence>
<comment type="caution">
    <text evidence="3">The sequence shown here is derived from an EMBL/GenBank/DDBJ whole genome shotgun (WGS) entry which is preliminary data.</text>
</comment>
<organism evidence="3 4">
    <name type="scientific">Chitinophaga japonensis</name>
    <name type="common">Flexibacter japonensis</name>
    <dbReference type="NCBI Taxonomy" id="104662"/>
    <lineage>
        <taxon>Bacteria</taxon>
        <taxon>Pseudomonadati</taxon>
        <taxon>Bacteroidota</taxon>
        <taxon>Chitinophagia</taxon>
        <taxon>Chitinophagales</taxon>
        <taxon>Chitinophagaceae</taxon>
        <taxon>Chitinophaga</taxon>
    </lineage>
</organism>
<sequence length="129" mass="14539">MMRVIGTKTHAYLDYIMGVLLIIAPWVFGFYQGGAETWIPVIFGSGTIIYSLLTNYELSVWRMMSMRTHLNLDMINGALLAASPWLFSFAADVRQPHVILGLIEIGIALISKREPFAERKQTTHTATLH</sequence>
<keyword evidence="1" id="KW-0472">Membrane</keyword>